<dbReference type="PANTHER" id="PTHR43900:SF3">
    <property type="entry name" value="GLUTATHIONE S-TRANSFERASE RHO"/>
    <property type="match status" value="1"/>
</dbReference>
<dbReference type="InterPro" id="IPR010987">
    <property type="entry name" value="Glutathione-S-Trfase_C-like"/>
</dbReference>
<dbReference type="InterPro" id="IPR040079">
    <property type="entry name" value="Glutathione_S-Trfase"/>
</dbReference>
<name>A0A4P6UXN2_9HYPH</name>
<dbReference type="KEGG" id="rpod:E0E05_04300"/>
<dbReference type="PANTHER" id="PTHR43900">
    <property type="entry name" value="GLUTATHIONE S-TRANSFERASE RHO"/>
    <property type="match status" value="1"/>
</dbReference>
<dbReference type="GeneID" id="90766508"/>
<evidence type="ECO:0000256" key="2">
    <source>
        <dbReference type="ARBA" id="ARBA00022679"/>
    </source>
</evidence>
<reference evidence="5 6" key="1">
    <citation type="journal article" date="2017" name="Int. J. Syst. Evol. Microbiol.">
        <title>Roseitalea porphyridii gen. nov., sp. nov., isolated from a red alga, and reclassification of Hoeflea suaedae Chung et al. 2013 as Pseudohoeflea suaedae gen. nov., comb. nov.</title>
        <authorList>
            <person name="Hyeon J.W."/>
            <person name="Jeong S.E."/>
            <person name="Baek K."/>
            <person name="Jeon C.O."/>
        </authorList>
    </citation>
    <scope>NUCLEOTIDE SEQUENCE [LARGE SCALE GENOMIC DNA]</scope>
    <source>
        <strain evidence="5 6">MA7-20</strain>
    </source>
</reference>
<dbReference type="AlphaFoldDB" id="A0A4P6UXN2"/>
<protein>
    <recommendedName>
        <fullName evidence="1">glutathione transferase</fullName>
        <ecNumber evidence="1">2.5.1.18</ecNumber>
    </recommendedName>
</protein>
<dbReference type="Gene3D" id="1.20.1050.10">
    <property type="match status" value="1"/>
</dbReference>
<dbReference type="InterPro" id="IPR036282">
    <property type="entry name" value="Glutathione-S-Trfase_C_sf"/>
</dbReference>
<evidence type="ECO:0000313" key="5">
    <source>
        <dbReference type="EMBL" id="QBK29887.1"/>
    </source>
</evidence>
<dbReference type="SFLD" id="SFLDG00358">
    <property type="entry name" value="Main_(cytGST)"/>
    <property type="match status" value="1"/>
</dbReference>
<dbReference type="SFLD" id="SFLDS00019">
    <property type="entry name" value="Glutathione_Transferase_(cytos"/>
    <property type="match status" value="1"/>
</dbReference>
<dbReference type="RefSeq" id="WP_131615598.1">
    <property type="nucleotide sequence ID" value="NZ_CP036532.1"/>
</dbReference>
<dbReference type="SUPFAM" id="SSF52833">
    <property type="entry name" value="Thioredoxin-like"/>
    <property type="match status" value="1"/>
</dbReference>
<dbReference type="Proteomes" id="UP000293719">
    <property type="component" value="Chromosome"/>
</dbReference>
<organism evidence="5 6">
    <name type="scientific">Roseitalea porphyridii</name>
    <dbReference type="NCBI Taxonomy" id="1852022"/>
    <lineage>
        <taxon>Bacteria</taxon>
        <taxon>Pseudomonadati</taxon>
        <taxon>Pseudomonadota</taxon>
        <taxon>Alphaproteobacteria</taxon>
        <taxon>Hyphomicrobiales</taxon>
        <taxon>Ahrensiaceae</taxon>
        <taxon>Roseitalea</taxon>
    </lineage>
</organism>
<evidence type="ECO:0000259" key="3">
    <source>
        <dbReference type="PROSITE" id="PS50404"/>
    </source>
</evidence>
<evidence type="ECO:0000259" key="4">
    <source>
        <dbReference type="PROSITE" id="PS50405"/>
    </source>
</evidence>
<dbReference type="SUPFAM" id="SSF47616">
    <property type="entry name" value="GST C-terminal domain-like"/>
    <property type="match status" value="1"/>
</dbReference>
<dbReference type="InterPro" id="IPR036249">
    <property type="entry name" value="Thioredoxin-like_sf"/>
</dbReference>
<dbReference type="PROSITE" id="PS50405">
    <property type="entry name" value="GST_CTER"/>
    <property type="match status" value="1"/>
</dbReference>
<sequence length="215" mass="23435">MSKSVVLRGYRFSVYHRIARVVLFEKDVDYEVEDVNPFDAGLPASFLQRHPFGRVPVLSHGAYDIYETVAIARYIDAAFPGPELTPTAAPSLGRMMQVISIVDSYAYRPLIRQVFEHAIFRPAAGEKANEAEIAAGLKASSIVLDALDRLAAEGLVLNGTTFTLADCHLAPMIAYFAMAPEGADALRSRSALSDWWSSVAARPSLVATEPGLPEH</sequence>
<dbReference type="PROSITE" id="PS50404">
    <property type="entry name" value="GST_NTER"/>
    <property type="match status" value="1"/>
</dbReference>
<keyword evidence="6" id="KW-1185">Reference proteome</keyword>
<accession>A0A4P6UXN2</accession>
<gene>
    <name evidence="5" type="ORF">E0E05_04300</name>
</gene>
<dbReference type="Pfam" id="PF13417">
    <property type="entry name" value="GST_N_3"/>
    <property type="match status" value="1"/>
</dbReference>
<dbReference type="GO" id="GO:0043295">
    <property type="term" value="F:glutathione binding"/>
    <property type="evidence" value="ECO:0007669"/>
    <property type="project" value="TreeGrafter"/>
</dbReference>
<dbReference type="Gene3D" id="3.40.30.10">
    <property type="entry name" value="Glutaredoxin"/>
    <property type="match status" value="1"/>
</dbReference>
<evidence type="ECO:0000313" key="6">
    <source>
        <dbReference type="Proteomes" id="UP000293719"/>
    </source>
</evidence>
<evidence type="ECO:0000256" key="1">
    <source>
        <dbReference type="ARBA" id="ARBA00012452"/>
    </source>
</evidence>
<proteinExistence type="predicted"/>
<dbReference type="EMBL" id="CP036532">
    <property type="protein sequence ID" value="QBK29887.1"/>
    <property type="molecule type" value="Genomic_DNA"/>
</dbReference>
<feature type="domain" description="GST C-terminal" evidence="4">
    <location>
        <begin position="88"/>
        <end position="215"/>
    </location>
</feature>
<feature type="domain" description="GST N-terminal" evidence="3">
    <location>
        <begin position="3"/>
        <end position="83"/>
    </location>
</feature>
<dbReference type="InterPro" id="IPR004046">
    <property type="entry name" value="GST_C"/>
</dbReference>
<keyword evidence="2 5" id="KW-0808">Transferase</keyword>
<dbReference type="GO" id="GO:0005737">
    <property type="term" value="C:cytoplasm"/>
    <property type="evidence" value="ECO:0007669"/>
    <property type="project" value="TreeGrafter"/>
</dbReference>
<dbReference type="GO" id="GO:0006749">
    <property type="term" value="P:glutathione metabolic process"/>
    <property type="evidence" value="ECO:0007669"/>
    <property type="project" value="TreeGrafter"/>
</dbReference>
<dbReference type="GO" id="GO:0004364">
    <property type="term" value="F:glutathione transferase activity"/>
    <property type="evidence" value="ECO:0007669"/>
    <property type="project" value="UniProtKB-EC"/>
</dbReference>
<dbReference type="EC" id="2.5.1.18" evidence="1"/>
<dbReference type="Pfam" id="PF00043">
    <property type="entry name" value="GST_C"/>
    <property type="match status" value="1"/>
</dbReference>
<dbReference type="InterPro" id="IPR004045">
    <property type="entry name" value="Glutathione_S-Trfase_N"/>
</dbReference>
<dbReference type="OrthoDB" id="9797500at2"/>